<dbReference type="EMBL" id="BAAAQA010000015">
    <property type="protein sequence ID" value="GAA2116069.1"/>
    <property type="molecule type" value="Genomic_DNA"/>
</dbReference>
<protein>
    <recommendedName>
        <fullName evidence="4">Oxidoreductase</fullName>
    </recommendedName>
</protein>
<dbReference type="InterPro" id="IPR003718">
    <property type="entry name" value="OsmC/Ohr_fam"/>
</dbReference>
<comment type="caution">
    <text evidence="2">The sequence shown here is derived from an EMBL/GenBank/DDBJ whole genome shotgun (WGS) entry which is preliminary data.</text>
</comment>
<evidence type="ECO:0000256" key="1">
    <source>
        <dbReference type="SAM" id="MobiDB-lite"/>
    </source>
</evidence>
<feature type="region of interest" description="Disordered" evidence="1">
    <location>
        <begin position="64"/>
        <end position="86"/>
    </location>
</feature>
<keyword evidence="3" id="KW-1185">Reference proteome</keyword>
<accession>A0ABP5JCF6</accession>
<dbReference type="InterPro" id="IPR015946">
    <property type="entry name" value="KH_dom-like_a/b"/>
</dbReference>
<organism evidence="2 3">
    <name type="scientific">Kocuria atrinae</name>
    <dbReference type="NCBI Taxonomy" id="592377"/>
    <lineage>
        <taxon>Bacteria</taxon>
        <taxon>Bacillati</taxon>
        <taxon>Actinomycetota</taxon>
        <taxon>Actinomycetes</taxon>
        <taxon>Micrococcales</taxon>
        <taxon>Micrococcaceae</taxon>
        <taxon>Kocuria</taxon>
    </lineage>
</organism>
<evidence type="ECO:0008006" key="4">
    <source>
        <dbReference type="Google" id="ProtNLM"/>
    </source>
</evidence>
<dbReference type="Pfam" id="PF02566">
    <property type="entry name" value="OsmC"/>
    <property type="match status" value="1"/>
</dbReference>
<dbReference type="Gene3D" id="3.30.300.20">
    <property type="match status" value="1"/>
</dbReference>
<evidence type="ECO:0000313" key="2">
    <source>
        <dbReference type="EMBL" id="GAA2116069.1"/>
    </source>
</evidence>
<gene>
    <name evidence="2" type="ORF">GCM10009824_14480</name>
</gene>
<reference evidence="3" key="1">
    <citation type="journal article" date="2019" name="Int. J. Syst. Evol. Microbiol.">
        <title>The Global Catalogue of Microorganisms (GCM) 10K type strain sequencing project: providing services to taxonomists for standard genome sequencing and annotation.</title>
        <authorList>
            <consortium name="The Broad Institute Genomics Platform"/>
            <consortium name="The Broad Institute Genome Sequencing Center for Infectious Disease"/>
            <person name="Wu L."/>
            <person name="Ma J."/>
        </authorList>
    </citation>
    <scope>NUCLEOTIDE SEQUENCE [LARGE SCALE GENOMIC DNA]</scope>
    <source>
        <strain evidence="3">JCM 15914</strain>
    </source>
</reference>
<dbReference type="Proteomes" id="UP001500166">
    <property type="component" value="Unassembled WGS sequence"/>
</dbReference>
<dbReference type="RefSeq" id="WP_344224329.1">
    <property type="nucleotide sequence ID" value="NZ_BAAAQA010000015.1"/>
</dbReference>
<proteinExistence type="predicted"/>
<name>A0ABP5JCF6_9MICC</name>
<dbReference type="PANTHER" id="PTHR34352:SF1">
    <property type="entry name" value="PROTEIN YHFA"/>
    <property type="match status" value="1"/>
</dbReference>
<sequence length="154" mass="16511">MSENQNPTHSIELTREATNRYVARNAAGVEVTFGRGEDLMSPVELLLAAIAGCSSIDVDTVTSRSSEPTEFRVEASGSKVAEENGGSRLEDLNLSFNLSFPDDDGGRKAAGLVDRLVKLSHDKYCAVSRTVEHGTPVEFDTEVTTGGETTTTDQ</sequence>
<dbReference type="InterPro" id="IPR036102">
    <property type="entry name" value="OsmC/Ohrsf"/>
</dbReference>
<dbReference type="PANTHER" id="PTHR34352">
    <property type="entry name" value="PROTEIN YHFA"/>
    <property type="match status" value="1"/>
</dbReference>
<evidence type="ECO:0000313" key="3">
    <source>
        <dbReference type="Proteomes" id="UP001500166"/>
    </source>
</evidence>
<dbReference type="SUPFAM" id="SSF82784">
    <property type="entry name" value="OsmC-like"/>
    <property type="match status" value="1"/>
</dbReference>